<comment type="caution">
    <text evidence="1">The sequence shown here is derived from an EMBL/GenBank/DDBJ whole genome shotgun (WGS) entry which is preliminary data.</text>
</comment>
<protein>
    <submittedName>
        <fullName evidence="1">Uncharacterized protein</fullName>
    </submittedName>
</protein>
<organism evidence="1 2">
    <name type="scientific">Aldrovandia affinis</name>
    <dbReference type="NCBI Taxonomy" id="143900"/>
    <lineage>
        <taxon>Eukaryota</taxon>
        <taxon>Metazoa</taxon>
        <taxon>Chordata</taxon>
        <taxon>Craniata</taxon>
        <taxon>Vertebrata</taxon>
        <taxon>Euteleostomi</taxon>
        <taxon>Actinopterygii</taxon>
        <taxon>Neopterygii</taxon>
        <taxon>Teleostei</taxon>
        <taxon>Notacanthiformes</taxon>
        <taxon>Halosauridae</taxon>
        <taxon>Aldrovandia</taxon>
    </lineage>
</organism>
<reference evidence="1" key="1">
    <citation type="journal article" date="2023" name="Science">
        <title>Genome structures resolve the early diversification of teleost fishes.</title>
        <authorList>
            <person name="Parey E."/>
            <person name="Louis A."/>
            <person name="Montfort J."/>
            <person name="Bouchez O."/>
            <person name="Roques C."/>
            <person name="Iampietro C."/>
            <person name="Lluch J."/>
            <person name="Castinel A."/>
            <person name="Donnadieu C."/>
            <person name="Desvignes T."/>
            <person name="Floi Bucao C."/>
            <person name="Jouanno E."/>
            <person name="Wen M."/>
            <person name="Mejri S."/>
            <person name="Dirks R."/>
            <person name="Jansen H."/>
            <person name="Henkel C."/>
            <person name="Chen W.J."/>
            <person name="Zahm M."/>
            <person name="Cabau C."/>
            <person name="Klopp C."/>
            <person name="Thompson A.W."/>
            <person name="Robinson-Rechavi M."/>
            <person name="Braasch I."/>
            <person name="Lecointre G."/>
            <person name="Bobe J."/>
            <person name="Postlethwait J.H."/>
            <person name="Berthelot C."/>
            <person name="Roest Crollius H."/>
            <person name="Guiguen Y."/>
        </authorList>
    </citation>
    <scope>NUCLEOTIDE SEQUENCE</scope>
    <source>
        <strain evidence="1">NC1722</strain>
    </source>
</reference>
<name>A0AAD7WCG4_9TELE</name>
<evidence type="ECO:0000313" key="2">
    <source>
        <dbReference type="Proteomes" id="UP001221898"/>
    </source>
</evidence>
<dbReference type="Proteomes" id="UP001221898">
    <property type="component" value="Unassembled WGS sequence"/>
</dbReference>
<proteinExistence type="predicted"/>
<gene>
    <name evidence="1" type="ORF">AAFF_G00082720</name>
</gene>
<accession>A0AAD7WCG4</accession>
<dbReference type="EMBL" id="JAINUG010000150">
    <property type="protein sequence ID" value="KAJ8391962.1"/>
    <property type="molecule type" value="Genomic_DNA"/>
</dbReference>
<dbReference type="AlphaFoldDB" id="A0AAD7WCG4"/>
<keyword evidence="2" id="KW-1185">Reference proteome</keyword>
<evidence type="ECO:0000313" key="1">
    <source>
        <dbReference type="EMBL" id="KAJ8391962.1"/>
    </source>
</evidence>
<sequence length="77" mass="8402">MPLIEVVLVGRVVGKHGQWRAARTLQSMMGERKACRAAMLLCPGPRGPAVQCQQFVPRCCAADARETARFLCAFVSV</sequence>